<evidence type="ECO:0000256" key="1">
    <source>
        <dbReference type="ARBA" id="ARBA00022741"/>
    </source>
</evidence>
<proteinExistence type="predicted"/>
<keyword evidence="1" id="KW-0547">Nucleotide-binding</keyword>
<name>A0A9P7A4W1_9AGAM</name>
<evidence type="ECO:0000313" key="4">
    <source>
        <dbReference type="EMBL" id="KAG1782286.1"/>
    </source>
</evidence>
<evidence type="ECO:0000259" key="3">
    <source>
        <dbReference type="Pfam" id="PF00176"/>
    </source>
</evidence>
<sequence>GHCMKNTQSKLALMLTQYYHTRYHLILTGASLQNNLPELWALLMQKRVLPFRKTKFLW</sequence>
<dbReference type="OrthoDB" id="3226462at2759"/>
<protein>
    <recommendedName>
        <fullName evidence="3">SNF2 N-terminal domain-containing protein</fullName>
    </recommendedName>
</protein>
<gene>
    <name evidence="4" type="ORF">EV702DRAFT_961053</name>
</gene>
<dbReference type="GO" id="GO:0005524">
    <property type="term" value="F:ATP binding"/>
    <property type="evidence" value="ECO:0007669"/>
    <property type="project" value="InterPro"/>
</dbReference>
<evidence type="ECO:0000313" key="5">
    <source>
        <dbReference type="Proteomes" id="UP000714275"/>
    </source>
</evidence>
<accession>A0A9P7A4W1</accession>
<feature type="domain" description="SNF2 N-terminal" evidence="3">
    <location>
        <begin position="1"/>
        <end position="51"/>
    </location>
</feature>
<keyword evidence="5" id="KW-1185">Reference proteome</keyword>
<dbReference type="InterPro" id="IPR038718">
    <property type="entry name" value="SNF2-like_sf"/>
</dbReference>
<comment type="caution">
    <text evidence="4">The sequence shown here is derived from an EMBL/GenBank/DDBJ whole genome shotgun (WGS) entry which is preliminary data.</text>
</comment>
<reference evidence="4" key="1">
    <citation type="journal article" date="2020" name="New Phytol.">
        <title>Comparative genomics reveals dynamic genome evolution in host specialist ectomycorrhizal fungi.</title>
        <authorList>
            <person name="Lofgren L.A."/>
            <person name="Nguyen N.H."/>
            <person name="Vilgalys R."/>
            <person name="Ruytinx J."/>
            <person name="Liao H.L."/>
            <person name="Branco S."/>
            <person name="Kuo A."/>
            <person name="LaButti K."/>
            <person name="Lipzen A."/>
            <person name="Andreopoulos W."/>
            <person name="Pangilinan J."/>
            <person name="Riley R."/>
            <person name="Hundley H."/>
            <person name="Na H."/>
            <person name="Barry K."/>
            <person name="Grigoriev I.V."/>
            <person name="Stajich J.E."/>
            <person name="Kennedy P.G."/>
        </authorList>
    </citation>
    <scope>NUCLEOTIDE SEQUENCE</scope>
    <source>
        <strain evidence="4">DOB743</strain>
    </source>
</reference>
<evidence type="ECO:0000256" key="2">
    <source>
        <dbReference type="ARBA" id="ARBA00022840"/>
    </source>
</evidence>
<keyword evidence="2" id="KW-0067">ATP-binding</keyword>
<dbReference type="InterPro" id="IPR000330">
    <property type="entry name" value="SNF2_N"/>
</dbReference>
<dbReference type="EMBL" id="JABBWD010000003">
    <property type="protein sequence ID" value="KAG1782286.1"/>
    <property type="molecule type" value="Genomic_DNA"/>
</dbReference>
<organism evidence="4 5">
    <name type="scientific">Suillus placidus</name>
    <dbReference type="NCBI Taxonomy" id="48579"/>
    <lineage>
        <taxon>Eukaryota</taxon>
        <taxon>Fungi</taxon>
        <taxon>Dikarya</taxon>
        <taxon>Basidiomycota</taxon>
        <taxon>Agaricomycotina</taxon>
        <taxon>Agaricomycetes</taxon>
        <taxon>Agaricomycetidae</taxon>
        <taxon>Boletales</taxon>
        <taxon>Suillineae</taxon>
        <taxon>Suillaceae</taxon>
        <taxon>Suillus</taxon>
    </lineage>
</organism>
<dbReference type="Pfam" id="PF00176">
    <property type="entry name" value="SNF2-rel_dom"/>
    <property type="match status" value="1"/>
</dbReference>
<dbReference type="Gene3D" id="3.40.50.10810">
    <property type="entry name" value="Tandem AAA-ATPase domain"/>
    <property type="match status" value="1"/>
</dbReference>
<dbReference type="AlphaFoldDB" id="A0A9P7A4W1"/>
<dbReference type="Proteomes" id="UP000714275">
    <property type="component" value="Unassembled WGS sequence"/>
</dbReference>
<feature type="non-terminal residue" evidence="4">
    <location>
        <position position="1"/>
    </location>
</feature>